<dbReference type="Pfam" id="PF13460">
    <property type="entry name" value="NAD_binding_10"/>
    <property type="match status" value="1"/>
</dbReference>
<dbReference type="OrthoDB" id="9780595at2"/>
<proteinExistence type="predicted"/>
<dbReference type="Gene3D" id="3.40.50.720">
    <property type="entry name" value="NAD(P)-binding Rossmann-like Domain"/>
    <property type="match status" value="1"/>
</dbReference>
<comment type="caution">
    <text evidence="2">The sequence shown here is derived from an EMBL/GenBank/DDBJ whole genome shotgun (WGS) entry which is preliminary data.</text>
</comment>
<evidence type="ECO:0000313" key="3">
    <source>
        <dbReference type="Proteomes" id="UP000441754"/>
    </source>
</evidence>
<dbReference type="SUPFAM" id="SSF51735">
    <property type="entry name" value="NAD(P)-binding Rossmann-fold domains"/>
    <property type="match status" value="1"/>
</dbReference>
<dbReference type="Gene3D" id="3.90.25.10">
    <property type="entry name" value="UDP-galactose 4-epimerase, domain 1"/>
    <property type="match status" value="1"/>
</dbReference>
<dbReference type="PANTHER" id="PTHR43162">
    <property type="match status" value="1"/>
</dbReference>
<dbReference type="Proteomes" id="UP000441754">
    <property type="component" value="Unassembled WGS sequence"/>
</dbReference>
<organism evidence="2 3">
    <name type="scientific">Larkinella terrae</name>
    <dbReference type="NCBI Taxonomy" id="2025311"/>
    <lineage>
        <taxon>Bacteria</taxon>
        <taxon>Pseudomonadati</taxon>
        <taxon>Bacteroidota</taxon>
        <taxon>Cytophagia</taxon>
        <taxon>Cytophagales</taxon>
        <taxon>Spirosomataceae</taxon>
        <taxon>Larkinella</taxon>
    </lineage>
</organism>
<reference evidence="2 3" key="1">
    <citation type="journal article" date="2018" name="Antonie Van Leeuwenhoek">
        <title>Larkinella terrae sp. nov., isolated from soil on Jeju Island, South Korea.</title>
        <authorList>
            <person name="Ten L.N."/>
            <person name="Jeon J."/>
            <person name="Park S.J."/>
            <person name="Park S."/>
            <person name="Lee S.Y."/>
            <person name="Kim M.K."/>
            <person name="Jung H.Y."/>
        </authorList>
    </citation>
    <scope>NUCLEOTIDE SEQUENCE [LARGE SCALE GENOMIC DNA]</scope>
    <source>
        <strain evidence="2 3">KCTC 52001</strain>
    </source>
</reference>
<name>A0A7K0ENJ2_9BACT</name>
<evidence type="ECO:0000259" key="1">
    <source>
        <dbReference type="Pfam" id="PF13460"/>
    </source>
</evidence>
<dbReference type="InterPro" id="IPR036291">
    <property type="entry name" value="NAD(P)-bd_dom_sf"/>
</dbReference>
<protein>
    <submittedName>
        <fullName evidence="2">NAD(P)H-binding protein</fullName>
    </submittedName>
</protein>
<evidence type="ECO:0000313" key="2">
    <source>
        <dbReference type="EMBL" id="MRS63410.1"/>
    </source>
</evidence>
<dbReference type="PANTHER" id="PTHR43162:SF1">
    <property type="entry name" value="PRESTALK A DIFFERENTIATION PROTEIN A"/>
    <property type="match status" value="1"/>
</dbReference>
<keyword evidence="3" id="KW-1185">Reference proteome</keyword>
<feature type="domain" description="NAD(P)-binding" evidence="1">
    <location>
        <begin position="16"/>
        <end position="175"/>
    </location>
</feature>
<gene>
    <name evidence="2" type="ORF">GJJ30_19065</name>
</gene>
<dbReference type="RefSeq" id="WP_154176777.1">
    <property type="nucleotide sequence ID" value="NZ_WJXZ01000012.1"/>
</dbReference>
<dbReference type="InterPro" id="IPR051604">
    <property type="entry name" value="Ergot_Alk_Oxidoreductase"/>
</dbReference>
<dbReference type="InterPro" id="IPR016040">
    <property type="entry name" value="NAD(P)-bd_dom"/>
</dbReference>
<dbReference type="AlphaFoldDB" id="A0A7K0ENJ2"/>
<dbReference type="EMBL" id="WJXZ01000012">
    <property type="protein sequence ID" value="MRS63410.1"/>
    <property type="molecule type" value="Genomic_DNA"/>
</dbReference>
<accession>A0A7K0ENJ2</accession>
<sequence>MSEAIEQPAKQTLVLGGNGKTGSRVLQRLSERGWPVRIGSRSGEPRFDWEDTATWKTALTDIEAVYISFQPDLAVPGAVETIRSFVETAVKTGVRKLVLLSGRGEPEAEECERVVMDSGTDWTILRASWFSQNFSESYLLEPVLAGYVALPVGAIGEPFIDVEDIADVAAAALTEETHNGQLYELTGPRLLTFEEAVNEIAAETGRPIHYEAISMADYASTLAAYGVPGEFVALLKYLFIEVLDGRNASVADGVERALGRKPADFADYVRRTAATGVWGK</sequence>